<gene>
    <name evidence="1" type="primary">Vigan.09G000100</name>
    <name evidence="1" type="ORF">VIGAN_09000100</name>
</gene>
<sequence>MMQHVYQVQHLFYMLRLKRSGRHSRKLLLATFDKLNSTWKRQRLHSSPESYKALEEACNITRFNTYSSLCGKRNKTKCARESWKQKGVEVLSDVVTKRTQLLENGQHHALFLLKYLVQQSCMESPSVTALHNTHGCTSNGSLVYFILLALGITQMLKLVHQYTCFTRKSPRLTSFTCHGLHRLPLNKIQHVKKEI</sequence>
<dbReference type="AlphaFoldDB" id="A0A0S3SVC1"/>
<dbReference type="EMBL" id="AP015042">
    <property type="protein sequence ID" value="BAT96722.1"/>
    <property type="molecule type" value="Genomic_DNA"/>
</dbReference>
<evidence type="ECO:0000313" key="2">
    <source>
        <dbReference type="Proteomes" id="UP000291084"/>
    </source>
</evidence>
<name>A0A0S3SVC1_PHAAN</name>
<protein>
    <submittedName>
        <fullName evidence="1">Uncharacterized protein</fullName>
    </submittedName>
</protein>
<evidence type="ECO:0000313" key="1">
    <source>
        <dbReference type="EMBL" id="BAT96722.1"/>
    </source>
</evidence>
<proteinExistence type="predicted"/>
<keyword evidence="2" id="KW-1185">Reference proteome</keyword>
<reference evidence="1 2" key="1">
    <citation type="journal article" date="2015" name="Sci. Rep.">
        <title>The power of single molecule real-time sequencing technology in the de novo assembly of a eukaryotic genome.</title>
        <authorList>
            <person name="Sakai H."/>
            <person name="Naito K."/>
            <person name="Ogiso-Tanaka E."/>
            <person name="Takahashi Y."/>
            <person name="Iseki K."/>
            <person name="Muto C."/>
            <person name="Satou K."/>
            <person name="Teruya K."/>
            <person name="Shiroma A."/>
            <person name="Shimoji M."/>
            <person name="Hirano T."/>
            <person name="Itoh T."/>
            <person name="Kaga A."/>
            <person name="Tomooka N."/>
        </authorList>
    </citation>
    <scope>NUCLEOTIDE SEQUENCE [LARGE SCALE GENOMIC DNA]</scope>
    <source>
        <strain evidence="2">cv. Shumari</strain>
    </source>
</reference>
<organism evidence="1 2">
    <name type="scientific">Vigna angularis var. angularis</name>
    <dbReference type="NCBI Taxonomy" id="157739"/>
    <lineage>
        <taxon>Eukaryota</taxon>
        <taxon>Viridiplantae</taxon>
        <taxon>Streptophyta</taxon>
        <taxon>Embryophyta</taxon>
        <taxon>Tracheophyta</taxon>
        <taxon>Spermatophyta</taxon>
        <taxon>Magnoliopsida</taxon>
        <taxon>eudicotyledons</taxon>
        <taxon>Gunneridae</taxon>
        <taxon>Pentapetalae</taxon>
        <taxon>rosids</taxon>
        <taxon>fabids</taxon>
        <taxon>Fabales</taxon>
        <taxon>Fabaceae</taxon>
        <taxon>Papilionoideae</taxon>
        <taxon>50 kb inversion clade</taxon>
        <taxon>NPAAA clade</taxon>
        <taxon>indigoferoid/millettioid clade</taxon>
        <taxon>Phaseoleae</taxon>
        <taxon>Vigna</taxon>
    </lineage>
</organism>
<dbReference type="Proteomes" id="UP000291084">
    <property type="component" value="Chromosome 9"/>
</dbReference>
<accession>A0A0S3SVC1</accession>